<name>A0ABS9BNR1_9BACT</name>
<gene>
    <name evidence="2" type="ORF">L0U89_01400</name>
</gene>
<sequence length="256" mass="28483">MDMKKSLFWCYCGCLLLMAGCGTQTAKDEIVVSGTAEDSLAVANSSIGFSMMEESNEFPDAIIEMYAPLSNQTFSPGRIPFEFNIKNYPFGEEPSHPQLFLITNGADPVGHHSPIFQLEFKEGTYRTVAYLVDSQGLCLKEFGNYVDRDFMVGNSRPFPYSAEPYIALNLPRNNQAYAEGEDVIVDFLVVGGDMLMDQLKVVVKLGSQEFEMSDMVPLSISNLPKGEHLIQLELRKQDGKVFDGPFSSVQKSILIQ</sequence>
<dbReference type="RefSeq" id="WP_234859877.1">
    <property type="nucleotide sequence ID" value="NZ_JAKEVZ010000001.1"/>
</dbReference>
<dbReference type="PROSITE" id="PS51257">
    <property type="entry name" value="PROKAR_LIPOPROTEIN"/>
    <property type="match status" value="1"/>
</dbReference>
<evidence type="ECO:0000313" key="2">
    <source>
        <dbReference type="EMBL" id="MCF1749710.1"/>
    </source>
</evidence>
<keyword evidence="3" id="KW-1185">Reference proteome</keyword>
<evidence type="ECO:0000256" key="1">
    <source>
        <dbReference type="SAM" id="SignalP"/>
    </source>
</evidence>
<organism evidence="2 3">
    <name type="scientific">Mariniradius sediminis</name>
    <dbReference type="NCBI Taxonomy" id="2909237"/>
    <lineage>
        <taxon>Bacteria</taxon>
        <taxon>Pseudomonadati</taxon>
        <taxon>Bacteroidota</taxon>
        <taxon>Cytophagia</taxon>
        <taxon>Cytophagales</taxon>
        <taxon>Cyclobacteriaceae</taxon>
        <taxon>Mariniradius</taxon>
    </lineage>
</organism>
<keyword evidence="1" id="KW-0732">Signal</keyword>
<reference evidence="2 3" key="1">
    <citation type="submission" date="2022-01" db="EMBL/GenBank/DDBJ databases">
        <title>Mariniradius saccharolyticus sp. nov., isolated from sediment of a river.</title>
        <authorList>
            <person name="Liu H."/>
        </authorList>
    </citation>
    <scope>NUCLEOTIDE SEQUENCE [LARGE SCALE GENOMIC DNA]</scope>
    <source>
        <strain evidence="2 3">RY-2</strain>
    </source>
</reference>
<feature type="chain" id="PRO_5045838259" evidence="1">
    <location>
        <begin position="27"/>
        <end position="256"/>
    </location>
</feature>
<feature type="signal peptide" evidence="1">
    <location>
        <begin position="1"/>
        <end position="26"/>
    </location>
</feature>
<protein>
    <submittedName>
        <fullName evidence="2">DUF3244 domain-containing protein</fullName>
    </submittedName>
</protein>
<dbReference type="EMBL" id="JAKEVZ010000001">
    <property type="protein sequence ID" value="MCF1749710.1"/>
    <property type="molecule type" value="Genomic_DNA"/>
</dbReference>
<proteinExistence type="predicted"/>
<comment type="caution">
    <text evidence="2">The sequence shown here is derived from an EMBL/GenBank/DDBJ whole genome shotgun (WGS) entry which is preliminary data.</text>
</comment>
<evidence type="ECO:0000313" key="3">
    <source>
        <dbReference type="Proteomes" id="UP001201449"/>
    </source>
</evidence>
<accession>A0ABS9BNR1</accession>
<dbReference type="Proteomes" id="UP001201449">
    <property type="component" value="Unassembled WGS sequence"/>
</dbReference>